<name>A0A1Q9EPK6_SYMMI</name>
<dbReference type="Proteomes" id="UP000186817">
    <property type="component" value="Unassembled WGS sequence"/>
</dbReference>
<protein>
    <submittedName>
        <fullName evidence="1">Uncharacterized protein</fullName>
    </submittedName>
</protein>
<evidence type="ECO:0000313" key="1">
    <source>
        <dbReference type="EMBL" id="OLQ09350.1"/>
    </source>
</evidence>
<organism evidence="1 2">
    <name type="scientific">Symbiodinium microadriaticum</name>
    <name type="common">Dinoflagellate</name>
    <name type="synonym">Zooxanthella microadriatica</name>
    <dbReference type="NCBI Taxonomy" id="2951"/>
    <lineage>
        <taxon>Eukaryota</taxon>
        <taxon>Sar</taxon>
        <taxon>Alveolata</taxon>
        <taxon>Dinophyceae</taxon>
        <taxon>Suessiales</taxon>
        <taxon>Symbiodiniaceae</taxon>
        <taxon>Symbiodinium</taxon>
    </lineage>
</organism>
<dbReference type="OrthoDB" id="10365962at2759"/>
<gene>
    <name evidence="1" type="ORF">AK812_SmicGene7028</name>
</gene>
<proteinExistence type="predicted"/>
<sequence length="222" mass="24121">MDEMDFASLQAKVLGAESKQMMLQGRTGAPPPGWSPARAAALWAGDRAAIPGSGAGRGGGGGGGDGERFSDCNGRLTYLLDRLEARLLRSGPAPKKAAKAPPPVLHLYDMEEPVEMPENDTAEQVILNCLCHLHYLSSDEALWEADAAALPALPDLPDLEILVENLPWMLLSVTLQMYPEVKFVHACLQKLTRNLTLKPFKLQVDSPMTRSEEDDSDNNMVK</sequence>
<keyword evidence="2" id="KW-1185">Reference proteome</keyword>
<reference evidence="1 2" key="1">
    <citation type="submission" date="2016-02" db="EMBL/GenBank/DDBJ databases">
        <title>Genome analysis of coral dinoflagellate symbionts highlights evolutionary adaptations to a symbiotic lifestyle.</title>
        <authorList>
            <person name="Aranda M."/>
            <person name="Li Y."/>
            <person name="Liew Y.J."/>
            <person name="Baumgarten S."/>
            <person name="Simakov O."/>
            <person name="Wilson M."/>
            <person name="Piel J."/>
            <person name="Ashoor H."/>
            <person name="Bougouffa S."/>
            <person name="Bajic V.B."/>
            <person name="Ryu T."/>
            <person name="Ravasi T."/>
            <person name="Bayer T."/>
            <person name="Micklem G."/>
            <person name="Kim H."/>
            <person name="Bhak J."/>
            <person name="Lajeunesse T.C."/>
            <person name="Voolstra C.R."/>
        </authorList>
    </citation>
    <scope>NUCLEOTIDE SEQUENCE [LARGE SCALE GENOMIC DNA]</scope>
    <source>
        <strain evidence="1 2">CCMP2467</strain>
    </source>
</reference>
<comment type="caution">
    <text evidence="1">The sequence shown here is derived from an EMBL/GenBank/DDBJ whole genome shotgun (WGS) entry which is preliminary data.</text>
</comment>
<dbReference type="AlphaFoldDB" id="A0A1Q9EPK6"/>
<accession>A0A1Q9EPK6</accession>
<dbReference type="EMBL" id="LSRX01000098">
    <property type="protein sequence ID" value="OLQ09350.1"/>
    <property type="molecule type" value="Genomic_DNA"/>
</dbReference>
<evidence type="ECO:0000313" key="2">
    <source>
        <dbReference type="Proteomes" id="UP000186817"/>
    </source>
</evidence>